<dbReference type="AlphaFoldDB" id="B8GN98"/>
<dbReference type="OrthoDB" id="5784276at2"/>
<feature type="compositionally biased region" description="Pro residues" evidence="1">
    <location>
        <begin position="8"/>
        <end position="22"/>
    </location>
</feature>
<protein>
    <submittedName>
        <fullName evidence="2">Uncharacterized protein</fullName>
    </submittedName>
</protein>
<evidence type="ECO:0000256" key="1">
    <source>
        <dbReference type="SAM" id="MobiDB-lite"/>
    </source>
</evidence>
<evidence type="ECO:0000313" key="3">
    <source>
        <dbReference type="Proteomes" id="UP000002383"/>
    </source>
</evidence>
<keyword evidence="3" id="KW-1185">Reference proteome</keyword>
<dbReference type="HOGENOM" id="CLU_1844199_0_0_6"/>
<gene>
    <name evidence="2" type="ordered locus">Tgr7_0868</name>
</gene>
<name>B8GN98_THISH</name>
<feature type="compositionally biased region" description="Basic and acidic residues" evidence="1">
    <location>
        <begin position="60"/>
        <end position="107"/>
    </location>
</feature>
<dbReference type="EMBL" id="CP001339">
    <property type="protein sequence ID" value="ACL71959.1"/>
    <property type="molecule type" value="Genomic_DNA"/>
</dbReference>
<dbReference type="RefSeq" id="WP_012637447.1">
    <property type="nucleotide sequence ID" value="NC_011901.1"/>
</dbReference>
<evidence type="ECO:0000313" key="2">
    <source>
        <dbReference type="EMBL" id="ACL71959.1"/>
    </source>
</evidence>
<dbReference type="Proteomes" id="UP000002383">
    <property type="component" value="Chromosome"/>
</dbReference>
<proteinExistence type="predicted"/>
<feature type="region of interest" description="Disordered" evidence="1">
    <location>
        <begin position="1"/>
        <end position="108"/>
    </location>
</feature>
<sequence>MIIDTPVVIPPSVPANRPPPSDRPGGGATAVPTESPRPLADPEQGAAGRRNEEQANAENRPGRNDAELASRARLDVAREQSREETRGRPESARNAETRERSDDDTVLTREQIQQLRDRLEARLATETPGATLRSVEVAI</sequence>
<reference evidence="2 3" key="1">
    <citation type="journal article" date="2011" name="Stand. Genomic Sci.">
        <title>Complete genome sequence of 'Thioalkalivibrio sulfidophilus' HL-EbGr7.</title>
        <authorList>
            <person name="Muyzer G."/>
            <person name="Sorokin D.Y."/>
            <person name="Mavromatis K."/>
            <person name="Lapidus A."/>
            <person name="Clum A."/>
            <person name="Ivanova N."/>
            <person name="Pati A."/>
            <person name="d'Haeseleer P."/>
            <person name="Woyke T."/>
            <person name="Kyrpides N.C."/>
        </authorList>
    </citation>
    <scope>NUCLEOTIDE SEQUENCE [LARGE SCALE GENOMIC DNA]</scope>
    <source>
        <strain evidence="2 3">HL-EbGR7</strain>
    </source>
</reference>
<dbReference type="STRING" id="396588.Tgr7_0868"/>
<organism evidence="2 3">
    <name type="scientific">Thioalkalivibrio sulfidiphilus (strain HL-EbGR7)</name>
    <dbReference type="NCBI Taxonomy" id="396588"/>
    <lineage>
        <taxon>Bacteria</taxon>
        <taxon>Pseudomonadati</taxon>
        <taxon>Pseudomonadota</taxon>
        <taxon>Gammaproteobacteria</taxon>
        <taxon>Chromatiales</taxon>
        <taxon>Ectothiorhodospiraceae</taxon>
        <taxon>Thioalkalivibrio</taxon>
    </lineage>
</organism>
<dbReference type="KEGG" id="tgr:Tgr7_0868"/>
<accession>B8GN98</accession>